<proteinExistence type="predicted"/>
<evidence type="ECO:0000313" key="1">
    <source>
        <dbReference type="EMBL" id="XBV85838.1"/>
    </source>
</evidence>
<gene>
    <name evidence="1" type="ORF">ABOD76_05915</name>
</gene>
<dbReference type="AlphaFoldDB" id="A0AAU7UBS6"/>
<dbReference type="RefSeq" id="WP_350243881.1">
    <property type="nucleotide sequence ID" value="NZ_CP158299.1"/>
</dbReference>
<name>A0AAU7UBS6_9DEIO</name>
<accession>A0AAU7UBS6</accession>
<protein>
    <submittedName>
        <fullName evidence="1">Uncharacterized protein</fullName>
    </submittedName>
</protein>
<reference evidence="1" key="1">
    <citation type="submission" date="2024-06" db="EMBL/GenBank/DDBJ databases">
        <title>Draft Genome Sequence of Deinococcus sonorensis Type Strain KR-87, a Biofilm Producing Representative of the Genus Deinococcus.</title>
        <authorList>
            <person name="Boren L.S."/>
            <person name="Grosso R.A."/>
            <person name="Hugenberg-Cox A.N."/>
            <person name="Hill J.T.E."/>
            <person name="Albert C.M."/>
            <person name="Tuohy J.M."/>
        </authorList>
    </citation>
    <scope>NUCLEOTIDE SEQUENCE</scope>
    <source>
        <strain evidence="1">KR-87</strain>
    </source>
</reference>
<dbReference type="EMBL" id="CP158299">
    <property type="protein sequence ID" value="XBV85838.1"/>
    <property type="molecule type" value="Genomic_DNA"/>
</dbReference>
<dbReference type="KEGG" id="dsc:ABOD76_05915"/>
<sequence length="76" mass="8102">MTNSAPTLEVIALMQGTTATWRASIRTNLIMPGAGIGQQVTLADQEGYFVIVKTGVNTRGRWVELMPASAQTSGVH</sequence>
<organism evidence="1">
    <name type="scientific">Deinococcus sonorensis KR-87</name>
    <dbReference type="NCBI Taxonomy" id="694439"/>
    <lineage>
        <taxon>Bacteria</taxon>
        <taxon>Thermotogati</taxon>
        <taxon>Deinococcota</taxon>
        <taxon>Deinococci</taxon>
        <taxon>Deinococcales</taxon>
        <taxon>Deinococcaceae</taxon>
        <taxon>Deinococcus</taxon>
    </lineage>
</organism>